<reference evidence="2" key="1">
    <citation type="submission" date="2019-10" db="EMBL/GenBank/DDBJ databases">
        <authorList>
            <consortium name="DOE Joint Genome Institute"/>
            <person name="Kuo A."/>
            <person name="Miyauchi S."/>
            <person name="Kiss E."/>
            <person name="Drula E."/>
            <person name="Kohler A."/>
            <person name="Sanchez-Garcia M."/>
            <person name="Andreopoulos B."/>
            <person name="Barry K.W."/>
            <person name="Bonito G."/>
            <person name="Buee M."/>
            <person name="Carver A."/>
            <person name="Chen C."/>
            <person name="Cichocki N."/>
            <person name="Clum A."/>
            <person name="Culley D."/>
            <person name="Crous P.W."/>
            <person name="Fauchery L."/>
            <person name="Girlanda M."/>
            <person name="Hayes R."/>
            <person name="Keri Z."/>
            <person name="LaButti K."/>
            <person name="Lipzen A."/>
            <person name="Lombard V."/>
            <person name="Magnuson J."/>
            <person name="Maillard F."/>
            <person name="Morin E."/>
            <person name="Murat C."/>
            <person name="Nolan M."/>
            <person name="Ohm R."/>
            <person name="Pangilinan J."/>
            <person name="Pereira M."/>
            <person name="Perotto S."/>
            <person name="Peter M."/>
            <person name="Riley R."/>
            <person name="Sitrit Y."/>
            <person name="Stielow B."/>
            <person name="Szollosi G."/>
            <person name="Zifcakova L."/>
            <person name="Stursova M."/>
            <person name="Spatafora J.W."/>
            <person name="Tedersoo L."/>
            <person name="Vaario L.-M."/>
            <person name="Yamada A."/>
            <person name="Yan M."/>
            <person name="Wang P."/>
            <person name="Xu J."/>
            <person name="Bruns T."/>
            <person name="Baldrian P."/>
            <person name="Vilgalys R."/>
            <person name="Henrissat B."/>
            <person name="Grigoriev I.V."/>
            <person name="Hibbett D."/>
            <person name="Nagy L.G."/>
            <person name="Martin F.M."/>
        </authorList>
    </citation>
    <scope>NUCLEOTIDE SEQUENCE</scope>
    <source>
        <strain evidence="2">Prilba</strain>
    </source>
</reference>
<evidence type="ECO:0000313" key="2">
    <source>
        <dbReference type="EMBL" id="KAF8467479.1"/>
    </source>
</evidence>
<name>A0A9P5JWI8_9AGAM</name>
<dbReference type="Proteomes" id="UP000759537">
    <property type="component" value="Unassembled WGS sequence"/>
</dbReference>
<evidence type="ECO:0000313" key="3">
    <source>
        <dbReference type="Proteomes" id="UP000759537"/>
    </source>
</evidence>
<evidence type="ECO:0000256" key="1">
    <source>
        <dbReference type="SAM" id="Phobius"/>
    </source>
</evidence>
<sequence length="108" mass="12456">MVCALIYTLPFGFGFQIDYGFYFLFNLRKRSSLLRELPVAYHHLLWRLVSDNSTRFPESQNLFGIFAFTIQYTRCTSLKNAIACPRVPMVPATVPFLACFLVSIDYPS</sequence>
<reference evidence="2" key="2">
    <citation type="journal article" date="2020" name="Nat. Commun.">
        <title>Large-scale genome sequencing of mycorrhizal fungi provides insights into the early evolution of symbiotic traits.</title>
        <authorList>
            <person name="Miyauchi S."/>
            <person name="Kiss E."/>
            <person name="Kuo A."/>
            <person name="Drula E."/>
            <person name="Kohler A."/>
            <person name="Sanchez-Garcia M."/>
            <person name="Morin E."/>
            <person name="Andreopoulos B."/>
            <person name="Barry K.W."/>
            <person name="Bonito G."/>
            <person name="Buee M."/>
            <person name="Carver A."/>
            <person name="Chen C."/>
            <person name="Cichocki N."/>
            <person name="Clum A."/>
            <person name="Culley D."/>
            <person name="Crous P.W."/>
            <person name="Fauchery L."/>
            <person name="Girlanda M."/>
            <person name="Hayes R.D."/>
            <person name="Keri Z."/>
            <person name="LaButti K."/>
            <person name="Lipzen A."/>
            <person name="Lombard V."/>
            <person name="Magnuson J."/>
            <person name="Maillard F."/>
            <person name="Murat C."/>
            <person name="Nolan M."/>
            <person name="Ohm R.A."/>
            <person name="Pangilinan J."/>
            <person name="Pereira M.F."/>
            <person name="Perotto S."/>
            <person name="Peter M."/>
            <person name="Pfister S."/>
            <person name="Riley R."/>
            <person name="Sitrit Y."/>
            <person name="Stielow J.B."/>
            <person name="Szollosi G."/>
            <person name="Zifcakova L."/>
            <person name="Stursova M."/>
            <person name="Spatafora J.W."/>
            <person name="Tedersoo L."/>
            <person name="Vaario L.M."/>
            <person name="Yamada A."/>
            <person name="Yan M."/>
            <person name="Wang P."/>
            <person name="Xu J."/>
            <person name="Bruns T."/>
            <person name="Baldrian P."/>
            <person name="Vilgalys R."/>
            <person name="Dunand C."/>
            <person name="Henrissat B."/>
            <person name="Grigoriev I.V."/>
            <person name="Hibbett D."/>
            <person name="Nagy L.G."/>
            <person name="Martin F.M."/>
        </authorList>
    </citation>
    <scope>NUCLEOTIDE SEQUENCE</scope>
    <source>
        <strain evidence="2">Prilba</strain>
    </source>
</reference>
<gene>
    <name evidence="2" type="ORF">DFH94DRAFT_778857</name>
</gene>
<protein>
    <submittedName>
        <fullName evidence="2">Uncharacterized protein</fullName>
    </submittedName>
</protein>
<keyword evidence="1" id="KW-0812">Transmembrane</keyword>
<keyword evidence="3" id="KW-1185">Reference proteome</keyword>
<dbReference type="OrthoDB" id="10454970at2759"/>
<keyword evidence="1" id="KW-0472">Membrane</keyword>
<comment type="caution">
    <text evidence="2">The sequence shown here is derived from an EMBL/GenBank/DDBJ whole genome shotgun (WGS) entry which is preliminary data.</text>
</comment>
<accession>A0A9P5JWI8</accession>
<proteinExistence type="predicted"/>
<organism evidence="2 3">
    <name type="scientific">Russula ochroleuca</name>
    <dbReference type="NCBI Taxonomy" id="152965"/>
    <lineage>
        <taxon>Eukaryota</taxon>
        <taxon>Fungi</taxon>
        <taxon>Dikarya</taxon>
        <taxon>Basidiomycota</taxon>
        <taxon>Agaricomycotina</taxon>
        <taxon>Agaricomycetes</taxon>
        <taxon>Russulales</taxon>
        <taxon>Russulaceae</taxon>
        <taxon>Russula</taxon>
    </lineage>
</organism>
<keyword evidence="1" id="KW-1133">Transmembrane helix</keyword>
<dbReference type="EMBL" id="WHVB01000036">
    <property type="protein sequence ID" value="KAF8467479.1"/>
    <property type="molecule type" value="Genomic_DNA"/>
</dbReference>
<feature type="transmembrane region" description="Helical" evidence="1">
    <location>
        <begin position="6"/>
        <end position="25"/>
    </location>
</feature>
<dbReference type="AlphaFoldDB" id="A0A9P5JWI8"/>